<dbReference type="STRING" id="1236973.JCM9157_4471"/>
<dbReference type="Pfam" id="PF14275">
    <property type="entry name" value="DUF4362"/>
    <property type="match status" value="1"/>
</dbReference>
<keyword evidence="3" id="KW-1185">Reference proteome</keyword>
<comment type="caution">
    <text evidence="2">The sequence shown here is derived from an EMBL/GenBank/DDBJ whole genome shotgun (WGS) entry which is preliminary data.</text>
</comment>
<name>W4QZV7_HALA3</name>
<organism evidence="2 3">
    <name type="scientific">Halalkalibacter akibai (strain ATCC 43226 / DSM 21942 / CIP 109018 / JCM 9157 / 1139)</name>
    <name type="common">Bacillus akibai</name>
    <dbReference type="NCBI Taxonomy" id="1236973"/>
    <lineage>
        <taxon>Bacteria</taxon>
        <taxon>Bacillati</taxon>
        <taxon>Bacillota</taxon>
        <taxon>Bacilli</taxon>
        <taxon>Bacillales</taxon>
        <taxon>Bacillaceae</taxon>
        <taxon>Halalkalibacter</taxon>
    </lineage>
</organism>
<dbReference type="AlphaFoldDB" id="W4QZV7"/>
<evidence type="ECO:0000256" key="1">
    <source>
        <dbReference type="SAM" id="SignalP"/>
    </source>
</evidence>
<accession>W4QZV7</accession>
<evidence type="ECO:0008006" key="4">
    <source>
        <dbReference type="Google" id="ProtNLM"/>
    </source>
</evidence>
<evidence type="ECO:0000313" key="3">
    <source>
        <dbReference type="Proteomes" id="UP000018896"/>
    </source>
</evidence>
<sequence>MKKKIKLIFVLLIMLLIAGCQNTDNSTNHTQELKDVPDYIPSSEDVVDMHGEIENMERFEEFLNNVEQGQRDNIRVVRYTTEGDPMLHDLEYKGEVIKSTSDPRRDKFGGGSINTSTCTSVEVVEHTERTEYILDGCGNITDNIILVTWK</sequence>
<dbReference type="RefSeq" id="WP_052013287.1">
    <property type="nucleotide sequence ID" value="NZ_BAUV01000059.1"/>
</dbReference>
<dbReference type="eggNOG" id="ENOG5032USQ">
    <property type="taxonomic scope" value="Bacteria"/>
</dbReference>
<dbReference type="EMBL" id="BAUV01000059">
    <property type="protein sequence ID" value="GAE37203.1"/>
    <property type="molecule type" value="Genomic_DNA"/>
</dbReference>
<dbReference type="PROSITE" id="PS51257">
    <property type="entry name" value="PROKAR_LIPOPROTEIN"/>
    <property type="match status" value="1"/>
</dbReference>
<gene>
    <name evidence="2" type="ORF">JCM9157_4471</name>
</gene>
<keyword evidence="1" id="KW-0732">Signal</keyword>
<proteinExistence type="predicted"/>
<feature type="signal peptide" evidence="1">
    <location>
        <begin position="1"/>
        <end position="22"/>
    </location>
</feature>
<dbReference type="Proteomes" id="UP000018896">
    <property type="component" value="Unassembled WGS sequence"/>
</dbReference>
<feature type="chain" id="PRO_5039727710" description="DUF4362 domain-containing protein" evidence="1">
    <location>
        <begin position="23"/>
        <end position="150"/>
    </location>
</feature>
<evidence type="ECO:0000313" key="2">
    <source>
        <dbReference type="EMBL" id="GAE37203.1"/>
    </source>
</evidence>
<protein>
    <recommendedName>
        <fullName evidence="4">DUF4362 domain-containing protein</fullName>
    </recommendedName>
</protein>
<reference evidence="2 3" key="1">
    <citation type="journal article" date="2014" name="Genome Announc.">
        <title>Draft Genome Sequences of Three Alkaliphilic Bacillus Strains, Bacillus wakoensis JCM 9140T, Bacillus akibai JCM 9157T, and Bacillus hemicellulosilyticus JCM 9152T.</title>
        <authorList>
            <person name="Yuki M."/>
            <person name="Oshima K."/>
            <person name="Suda W."/>
            <person name="Oshida Y."/>
            <person name="Kitamura K."/>
            <person name="Iida T."/>
            <person name="Hattori M."/>
            <person name="Ohkuma M."/>
        </authorList>
    </citation>
    <scope>NUCLEOTIDE SEQUENCE [LARGE SCALE GENOMIC DNA]</scope>
    <source>
        <strain evidence="2 3">JCM 9157</strain>
    </source>
</reference>
<dbReference type="InterPro" id="IPR025372">
    <property type="entry name" value="DUF4362"/>
</dbReference>